<organism evidence="2 3">
    <name type="scientific">Thermostichus vulcanus str. 'Rupite'</name>
    <dbReference type="NCBI Taxonomy" id="2813851"/>
    <lineage>
        <taxon>Bacteria</taxon>
        <taxon>Bacillati</taxon>
        <taxon>Cyanobacteriota</taxon>
        <taxon>Cyanophyceae</taxon>
        <taxon>Thermostichales</taxon>
        <taxon>Thermostichaceae</taxon>
        <taxon>Thermostichus</taxon>
    </lineage>
</organism>
<name>A0ABT0C846_THEVL</name>
<dbReference type="InterPro" id="IPR017870">
    <property type="entry name" value="FeS_cluster_insertion_CS"/>
</dbReference>
<evidence type="ECO:0000313" key="3">
    <source>
        <dbReference type="Proteomes" id="UP000830835"/>
    </source>
</evidence>
<gene>
    <name evidence="2" type="ORF">JX360_03445</name>
</gene>
<dbReference type="InterPro" id="IPR000361">
    <property type="entry name" value="ATAP_core_dom"/>
</dbReference>
<dbReference type="Pfam" id="PF01521">
    <property type="entry name" value="Fe-S_biosyn"/>
    <property type="match status" value="1"/>
</dbReference>
<accession>A0ABT0C846</accession>
<evidence type="ECO:0000259" key="1">
    <source>
        <dbReference type="Pfam" id="PF01521"/>
    </source>
</evidence>
<dbReference type="NCBIfam" id="TIGR00049">
    <property type="entry name" value="iron-sulfur cluster assembly accessory protein"/>
    <property type="match status" value="1"/>
</dbReference>
<feature type="domain" description="Core" evidence="1">
    <location>
        <begin position="2"/>
        <end position="104"/>
    </location>
</feature>
<reference evidence="2" key="1">
    <citation type="submission" date="2021-02" db="EMBL/GenBank/DDBJ databases">
        <title>The CRISPR/cas machinery reduction and long-range gene transfer in the hot spring cyanobacterium Synechococcus.</title>
        <authorList>
            <person name="Dvorak P."/>
            <person name="Jahodarova E."/>
            <person name="Hasler P."/>
            <person name="Poulickova A."/>
        </authorList>
    </citation>
    <scope>NUCLEOTIDE SEQUENCE</scope>
    <source>
        <strain evidence="2">Rupite</strain>
    </source>
</reference>
<dbReference type="InterPro" id="IPR035903">
    <property type="entry name" value="HesB-like_dom_sf"/>
</dbReference>
<proteinExistence type="predicted"/>
<dbReference type="PANTHER" id="PTHR47265">
    <property type="entry name" value="IRON-SULFUR ASSEMBLY PROTEIN ISCA, CHLOROPLASTIC"/>
    <property type="match status" value="1"/>
</dbReference>
<dbReference type="Gene3D" id="2.60.300.12">
    <property type="entry name" value="HesB-like domain"/>
    <property type="match status" value="1"/>
</dbReference>
<dbReference type="PROSITE" id="PS01152">
    <property type="entry name" value="HESB"/>
    <property type="match status" value="1"/>
</dbReference>
<comment type="caution">
    <text evidence="2">The sequence shown here is derived from an EMBL/GenBank/DDBJ whole genome shotgun (WGS) entry which is preliminary data.</text>
</comment>
<dbReference type="SUPFAM" id="SSF89360">
    <property type="entry name" value="HesB-like domain"/>
    <property type="match status" value="1"/>
</dbReference>
<evidence type="ECO:0000313" key="2">
    <source>
        <dbReference type="EMBL" id="MCJ2541968.1"/>
    </source>
</evidence>
<dbReference type="InterPro" id="IPR016092">
    <property type="entry name" value="ATAP"/>
</dbReference>
<protein>
    <submittedName>
        <fullName evidence="2">Iron-sulfur cluster assembly accessory protein</fullName>
    </submittedName>
</protein>
<keyword evidence="3" id="KW-1185">Reference proteome</keyword>
<dbReference type="RefSeq" id="WP_244349260.1">
    <property type="nucleotide sequence ID" value="NZ_JAFIRA010000005.1"/>
</dbReference>
<dbReference type="Proteomes" id="UP000830835">
    <property type="component" value="Unassembled WGS sequence"/>
</dbReference>
<dbReference type="EMBL" id="JAFIRA010000005">
    <property type="protein sequence ID" value="MCJ2541968.1"/>
    <property type="molecule type" value="Genomic_DNA"/>
</dbReference>
<dbReference type="InterPro" id="IPR031108">
    <property type="entry name" value="IscA_plant_cyanobact"/>
</dbReference>
<dbReference type="PANTHER" id="PTHR47265:SF1">
    <property type="entry name" value="IRON-SULFUR ASSEMBLY PROTEIN ISCA, CHLOROPLASTIC"/>
    <property type="match status" value="1"/>
</dbReference>
<sequence length="118" mass="12674">MITVTNSAVQELKRLRSKYEKEGSEPILRLGVKPSGCSGLSYVMNFEPQFNPDDQVFDFDGIRVAVDPLSMTLISGITVDFSEDLLGGGFRFKNPNAVASCGCGTSFATSETAAMASH</sequence>